<feature type="compositionally biased region" description="Basic and acidic residues" evidence="1">
    <location>
        <begin position="7"/>
        <end position="17"/>
    </location>
</feature>
<evidence type="ECO:0000256" key="1">
    <source>
        <dbReference type="SAM" id="MobiDB-lite"/>
    </source>
</evidence>
<feature type="region of interest" description="Disordered" evidence="1">
    <location>
        <begin position="1"/>
        <end position="33"/>
    </location>
</feature>
<dbReference type="EMBL" id="BABT02000045">
    <property type="protein sequence ID" value="GAA94645.1"/>
    <property type="molecule type" value="Genomic_DNA"/>
</dbReference>
<sequence>MKRRTKDRSDPRGKQDRTQLTILGAQSSAPRSTRRIDFNKRTEATMGFFSHDSDEQRAHQEVYQGGEQHKSKFSHELLASAVSFAAVHEYEERQKKEGKPVKHEFAKEMIGGIVGAETDKLFETKGLNEFDREKVKYEARNRAERQYDNY</sequence>
<dbReference type="OMA" id="NGKPNDH"/>
<protein>
    <recommendedName>
        <fullName evidence="4">CipC-like antibiotic response protein</fullName>
    </recommendedName>
</protein>
<dbReference type="PANTHER" id="PTHR37450:SF1">
    <property type="entry name" value="CIPC PROTEIN"/>
    <property type="match status" value="1"/>
</dbReference>
<comment type="caution">
    <text evidence="2">The sequence shown here is derived from an EMBL/GenBank/DDBJ whole genome shotgun (WGS) entry which is preliminary data.</text>
</comment>
<dbReference type="STRING" id="764103.G7DVN5"/>
<dbReference type="Proteomes" id="UP000009131">
    <property type="component" value="Unassembled WGS sequence"/>
</dbReference>
<evidence type="ECO:0008006" key="4">
    <source>
        <dbReference type="Google" id="ProtNLM"/>
    </source>
</evidence>
<dbReference type="Pfam" id="PF12585">
    <property type="entry name" value="DUF3759"/>
    <property type="match status" value="1"/>
</dbReference>
<proteinExistence type="predicted"/>
<dbReference type="AlphaFoldDB" id="G7DVN5"/>
<gene>
    <name evidence="2" type="primary">Mo01298</name>
    <name evidence="2" type="ORF">E5Q_01298</name>
</gene>
<evidence type="ECO:0000313" key="2">
    <source>
        <dbReference type="EMBL" id="GAA94645.1"/>
    </source>
</evidence>
<feature type="compositionally biased region" description="Polar residues" evidence="1">
    <location>
        <begin position="18"/>
        <end position="31"/>
    </location>
</feature>
<dbReference type="OrthoDB" id="9895617at2759"/>
<reference evidence="2 3" key="2">
    <citation type="journal article" date="2012" name="Open Biol.">
        <title>Characteristics of nucleosomes and linker DNA regions on the genome of the basidiomycete Mixia osmundae revealed by mono- and dinucleosome mapping.</title>
        <authorList>
            <person name="Nishida H."/>
            <person name="Kondo S."/>
            <person name="Matsumoto T."/>
            <person name="Suzuki Y."/>
            <person name="Yoshikawa H."/>
            <person name="Taylor T.D."/>
            <person name="Sugiyama J."/>
        </authorList>
    </citation>
    <scope>NUCLEOTIDE SEQUENCE [LARGE SCALE GENOMIC DNA]</scope>
    <source>
        <strain evidence="3">CBS 9802 / IAM 14324 / JCM 22182 / KY 12970</strain>
    </source>
</reference>
<keyword evidence="3" id="KW-1185">Reference proteome</keyword>
<dbReference type="HOGENOM" id="CLU_143683_2_1_1"/>
<dbReference type="InParanoid" id="G7DVN5"/>
<dbReference type="InterPro" id="IPR022234">
    <property type="entry name" value="DUF3759"/>
</dbReference>
<dbReference type="eggNOG" id="ENOG502S76S">
    <property type="taxonomic scope" value="Eukaryota"/>
</dbReference>
<accession>G7DVN5</accession>
<dbReference type="PANTHER" id="PTHR37450">
    <property type="entry name" value="CIPC PROTEIN"/>
    <property type="match status" value="1"/>
</dbReference>
<name>G7DVN5_MIXOS</name>
<reference evidence="2 3" key="1">
    <citation type="journal article" date="2011" name="J. Gen. Appl. Microbiol.">
        <title>Draft genome sequencing of the enigmatic basidiomycete Mixia osmundae.</title>
        <authorList>
            <person name="Nishida H."/>
            <person name="Nagatsuka Y."/>
            <person name="Sugiyama J."/>
        </authorList>
    </citation>
    <scope>NUCLEOTIDE SEQUENCE [LARGE SCALE GENOMIC DNA]</scope>
    <source>
        <strain evidence="3">CBS 9802 / IAM 14324 / JCM 22182 / KY 12970</strain>
    </source>
</reference>
<evidence type="ECO:0000313" key="3">
    <source>
        <dbReference type="Proteomes" id="UP000009131"/>
    </source>
</evidence>
<dbReference type="RefSeq" id="XP_014567253.1">
    <property type="nucleotide sequence ID" value="XM_014711767.1"/>
</dbReference>
<organism evidence="2 3">
    <name type="scientific">Mixia osmundae (strain CBS 9802 / IAM 14324 / JCM 22182 / KY 12970)</name>
    <dbReference type="NCBI Taxonomy" id="764103"/>
    <lineage>
        <taxon>Eukaryota</taxon>
        <taxon>Fungi</taxon>
        <taxon>Dikarya</taxon>
        <taxon>Basidiomycota</taxon>
        <taxon>Pucciniomycotina</taxon>
        <taxon>Mixiomycetes</taxon>
        <taxon>Mixiales</taxon>
        <taxon>Mixiaceae</taxon>
        <taxon>Mixia</taxon>
    </lineage>
</organism>